<organism evidence="2 3">
    <name type="scientific">Niabella pedocola</name>
    <dbReference type="NCBI Taxonomy" id="1752077"/>
    <lineage>
        <taxon>Bacteria</taxon>
        <taxon>Pseudomonadati</taxon>
        <taxon>Bacteroidota</taxon>
        <taxon>Chitinophagia</taxon>
        <taxon>Chitinophagales</taxon>
        <taxon>Chitinophagaceae</taxon>
        <taxon>Niabella</taxon>
    </lineage>
</organism>
<accession>A0ABS8PXZ3</accession>
<dbReference type="InterPro" id="IPR050708">
    <property type="entry name" value="T6SS_VgrG/RHS"/>
</dbReference>
<dbReference type="NCBIfam" id="TIGR03696">
    <property type="entry name" value="Rhs_assc_core"/>
    <property type="match status" value="1"/>
</dbReference>
<protein>
    <submittedName>
        <fullName evidence="2">DUF6443 domain-containing protein</fullName>
    </submittedName>
</protein>
<keyword evidence="3" id="KW-1185">Reference proteome</keyword>
<dbReference type="Gene3D" id="2.180.10.10">
    <property type="entry name" value="RHS repeat-associated core"/>
    <property type="match status" value="1"/>
</dbReference>
<dbReference type="CDD" id="cd20745">
    <property type="entry name" value="FIX_RhsA_AHH_HNH-like"/>
    <property type="match status" value="1"/>
</dbReference>
<evidence type="ECO:0000259" key="1">
    <source>
        <dbReference type="Pfam" id="PF20041"/>
    </source>
</evidence>
<dbReference type="RefSeq" id="WP_231008510.1">
    <property type="nucleotide sequence ID" value="NZ_JAJNEC010000007.1"/>
</dbReference>
<sequence>MRQFCQLSVLLILGILYSLNLFAQRPVNLPTYDAGAPLNYIRSWTTTAPTADENALPAKPLTEVKEATQYVDGLGRPLQTVQKQGSLITTDINNAATDAANAKDLVAPVLFDGFGREAYKFLPYASPTSNGSFKISPFAEQQSALSGTYSAQGEDYFYSQTNFEASPLNRVQEQFAPGKSWAGSADPVNAAPHRSSKSHFGVNLITEGVMIWDVVNANPGNGAGGNAINSSYIANGPYSTGSLFKTITEDEQGKQIIEYKDKNGRLVLKKVQLTAAADNGSGSGHDGWMCTYYIYDAPGNLRCVIQPEGVNAMASSFSWVLTPSLLKEQCFRYEYDARNRMIIKQVPGAADVFMIYDIWDRLVMTQDGNLRSQYLWNYTQYDHQNRPVKTGLWNVGPSANDPQTHWNAAMALSGTTNYDGQYPAQTTLDNPAVTSILTETFYDNYDWLADPAKNPGVTGFDANYNNSWDAAYFAAVPTGSFPFAQANVKETQTKGMVTGTKVNKLETSEYLYTLTVYDNKARPMQVKSTNHKSGLDIETTLYSWGGQPLVMVNRQQSPGAAAASVTTITRNTYDALGRLVKTTKEINGTANGAGVNGTEKVIAINKYDALGQLTTKSLQPTDANGTAGLEQQSYEYNIRGWMLGMNRAYAQGSSGGHFGFELNYDQYPGLGGTTGARYFNGNVAGMTWRGQQGGAPIRRYEFSYDAANRLMKADFKEASGTAFVKTATDFTSQMGDGNPLNPNNGAYDLNGNIKAMSQWGLAGGSTVLIDQLAYTYQPGSNKLARVTDNAGDMRSHALGDFNDGTNVDDDYSYDANGNLTQDKNKNIQNITYNILNLPREITVAGKGTISYQYDAEGNKLSKTVNETGQPQKTTTYLGGMIFENDVLQHITTEEGRMRPNGSGGVIHDYFLRDHLGSTRMTLQENGTPLEETHYYAFGLTIRSISTQQATASLQNKNLYNGKELQQDLGLDQYDYGARYYDAQIGRWHVMDPLTEQMRRFTPYNYAFDNPIRFIDPDGMYSVTFNSGDPGFAQAFESLKLSLQLTSSDEENEEETKFQDRAFQDEPKELPEVTVKGKRKSWWSKAISNVLDVTQTALDIAGLVPGVGEIADLVNAGIYGLRGDYVNAGLSLAASIPLLGTVSTGGKMFRRAKAVFQKHHVIPNKTYKEYKELLDGVGWAQDAGRNLKKLPIPFHGNHPAYSRRVKRSIEQLIENGNLNKKSLMELQRELRQEIDDVLTGGHQRMNDYYKNLGY</sequence>
<evidence type="ECO:0000313" key="3">
    <source>
        <dbReference type="Proteomes" id="UP001199816"/>
    </source>
</evidence>
<dbReference type="Pfam" id="PF20041">
    <property type="entry name" value="DUF6443"/>
    <property type="match status" value="1"/>
</dbReference>
<name>A0ABS8PXZ3_9BACT</name>
<dbReference type="Pfam" id="PF14412">
    <property type="entry name" value="AHH"/>
    <property type="match status" value="1"/>
</dbReference>
<dbReference type="PANTHER" id="PTHR32305:SF15">
    <property type="entry name" value="PROTEIN RHSA-RELATED"/>
    <property type="match status" value="1"/>
</dbReference>
<dbReference type="EMBL" id="JAJNEC010000007">
    <property type="protein sequence ID" value="MCD2425923.1"/>
    <property type="molecule type" value="Genomic_DNA"/>
</dbReference>
<dbReference type="InterPro" id="IPR032871">
    <property type="entry name" value="AHH_dom_containing"/>
</dbReference>
<gene>
    <name evidence="2" type="ORF">LQ567_24280</name>
</gene>
<comment type="caution">
    <text evidence="2">The sequence shown here is derived from an EMBL/GenBank/DDBJ whole genome shotgun (WGS) entry which is preliminary data.</text>
</comment>
<proteinExistence type="predicted"/>
<dbReference type="InterPro" id="IPR045619">
    <property type="entry name" value="DUF6443"/>
</dbReference>
<dbReference type="Proteomes" id="UP001199816">
    <property type="component" value="Unassembled WGS sequence"/>
</dbReference>
<feature type="domain" description="DUF6443" evidence="1">
    <location>
        <begin position="43"/>
        <end position="187"/>
    </location>
</feature>
<dbReference type="PANTHER" id="PTHR32305">
    <property type="match status" value="1"/>
</dbReference>
<evidence type="ECO:0000313" key="2">
    <source>
        <dbReference type="EMBL" id="MCD2425923.1"/>
    </source>
</evidence>
<reference evidence="2 3" key="1">
    <citation type="submission" date="2021-11" db="EMBL/GenBank/DDBJ databases">
        <title>Genomic of Niabella pedocola.</title>
        <authorList>
            <person name="Wu T."/>
        </authorList>
    </citation>
    <scope>NUCLEOTIDE SEQUENCE [LARGE SCALE GENOMIC DNA]</scope>
    <source>
        <strain evidence="2 3">JCM 31011</strain>
    </source>
</reference>
<dbReference type="InterPro" id="IPR022385">
    <property type="entry name" value="Rhs_assc_core"/>
</dbReference>